<accession>A0A8S1RN64</accession>
<dbReference type="AlphaFoldDB" id="A0A8S1RN64"/>
<sequence length="48" mass="5723">MMKDILTSFIENYSMIEVGNSIQNLSEYTFIKIFNSNKKEIKQYLEIL</sequence>
<keyword evidence="2" id="KW-1185">Reference proteome</keyword>
<protein>
    <submittedName>
        <fullName evidence="1">Uncharacterized protein</fullName>
    </submittedName>
</protein>
<evidence type="ECO:0000313" key="1">
    <source>
        <dbReference type="EMBL" id="CAD8130091.1"/>
    </source>
</evidence>
<comment type="caution">
    <text evidence="1">The sequence shown here is derived from an EMBL/GenBank/DDBJ whole genome shotgun (WGS) entry which is preliminary data.</text>
</comment>
<evidence type="ECO:0000313" key="2">
    <source>
        <dbReference type="Proteomes" id="UP000692954"/>
    </source>
</evidence>
<proteinExistence type="predicted"/>
<name>A0A8S1RN64_9CILI</name>
<gene>
    <name evidence="1" type="ORF">PSON_ATCC_30995.1.T2620008</name>
</gene>
<reference evidence="1" key="1">
    <citation type="submission" date="2021-01" db="EMBL/GenBank/DDBJ databases">
        <authorList>
            <consortium name="Genoscope - CEA"/>
            <person name="William W."/>
        </authorList>
    </citation>
    <scope>NUCLEOTIDE SEQUENCE</scope>
</reference>
<dbReference type="EMBL" id="CAJJDN010000262">
    <property type="protein sequence ID" value="CAD8130091.1"/>
    <property type="molecule type" value="Genomic_DNA"/>
</dbReference>
<dbReference type="Proteomes" id="UP000692954">
    <property type="component" value="Unassembled WGS sequence"/>
</dbReference>
<organism evidence="1 2">
    <name type="scientific">Paramecium sonneborni</name>
    <dbReference type="NCBI Taxonomy" id="65129"/>
    <lineage>
        <taxon>Eukaryota</taxon>
        <taxon>Sar</taxon>
        <taxon>Alveolata</taxon>
        <taxon>Ciliophora</taxon>
        <taxon>Intramacronucleata</taxon>
        <taxon>Oligohymenophorea</taxon>
        <taxon>Peniculida</taxon>
        <taxon>Parameciidae</taxon>
        <taxon>Paramecium</taxon>
    </lineage>
</organism>